<proteinExistence type="predicted"/>
<dbReference type="AlphaFoldDB" id="A0A517NGP4"/>
<sequence length="282" mass="31310">MDHPVLKNAVRIGFAGVLWLAIPLLVASSAAPDWPGQPSQWQGHAKHDFTVDGRPAYVVVPSESVDGNPWVWRARFPTFHAEADQLLLDRGFHIAYINTDGMLGSPAALDHWDAFYDFMVSQHGMSAKPALEAVSRGGLFAYRWASRHPQRVACIYADTPVCDFRSWPLGRATGIGHPATWQSLLTQYGMTQDEAIQFDGNPIDVLAPIAAARIPLLHIISMNDRVVPPTENTLVLADRYRKLGGEIEVIQVDEGTEASNGHHFTHPDPKRVADFIEKHTRR</sequence>
<keyword evidence="1" id="KW-0378">Hydrolase</keyword>
<dbReference type="Gene3D" id="3.40.50.1820">
    <property type="entry name" value="alpha/beta hydrolase"/>
    <property type="match status" value="1"/>
</dbReference>
<dbReference type="GO" id="GO:0016787">
    <property type="term" value="F:hydrolase activity"/>
    <property type="evidence" value="ECO:0007669"/>
    <property type="project" value="UniProtKB-KW"/>
</dbReference>
<dbReference type="RefSeq" id="WP_145172862.1">
    <property type="nucleotide sequence ID" value="NZ_CP036525.1"/>
</dbReference>
<dbReference type="InterPro" id="IPR029058">
    <property type="entry name" value="AB_hydrolase_fold"/>
</dbReference>
<dbReference type="Proteomes" id="UP000318538">
    <property type="component" value="Chromosome"/>
</dbReference>
<dbReference type="EMBL" id="CP036525">
    <property type="protein sequence ID" value="QDT06306.1"/>
    <property type="molecule type" value="Genomic_DNA"/>
</dbReference>
<protein>
    <submittedName>
        <fullName evidence="1">Alpha/beta hydrolase family protein</fullName>
    </submittedName>
</protein>
<dbReference type="KEGG" id="rlc:K227x_47150"/>
<accession>A0A517NGP4</accession>
<organism evidence="1 2">
    <name type="scientific">Rubripirellula lacrimiformis</name>
    <dbReference type="NCBI Taxonomy" id="1930273"/>
    <lineage>
        <taxon>Bacteria</taxon>
        <taxon>Pseudomonadati</taxon>
        <taxon>Planctomycetota</taxon>
        <taxon>Planctomycetia</taxon>
        <taxon>Pirellulales</taxon>
        <taxon>Pirellulaceae</taxon>
        <taxon>Rubripirellula</taxon>
    </lineage>
</organism>
<evidence type="ECO:0000313" key="2">
    <source>
        <dbReference type="Proteomes" id="UP000318538"/>
    </source>
</evidence>
<gene>
    <name evidence="1" type="ORF">K227x_47150</name>
</gene>
<dbReference type="OrthoDB" id="234896at2"/>
<dbReference type="SUPFAM" id="SSF53474">
    <property type="entry name" value="alpha/beta-Hydrolases"/>
    <property type="match status" value="1"/>
</dbReference>
<name>A0A517NGP4_9BACT</name>
<reference evidence="1 2" key="1">
    <citation type="submission" date="2019-02" db="EMBL/GenBank/DDBJ databases">
        <title>Deep-cultivation of Planctomycetes and their phenomic and genomic characterization uncovers novel biology.</title>
        <authorList>
            <person name="Wiegand S."/>
            <person name="Jogler M."/>
            <person name="Boedeker C."/>
            <person name="Pinto D."/>
            <person name="Vollmers J."/>
            <person name="Rivas-Marin E."/>
            <person name="Kohn T."/>
            <person name="Peeters S.H."/>
            <person name="Heuer A."/>
            <person name="Rast P."/>
            <person name="Oberbeckmann S."/>
            <person name="Bunk B."/>
            <person name="Jeske O."/>
            <person name="Meyerdierks A."/>
            <person name="Storesund J.E."/>
            <person name="Kallscheuer N."/>
            <person name="Luecker S."/>
            <person name="Lage O.M."/>
            <person name="Pohl T."/>
            <person name="Merkel B.J."/>
            <person name="Hornburger P."/>
            <person name="Mueller R.-W."/>
            <person name="Bruemmer F."/>
            <person name="Labrenz M."/>
            <person name="Spormann A.M."/>
            <person name="Op den Camp H."/>
            <person name="Overmann J."/>
            <person name="Amann R."/>
            <person name="Jetten M.S.M."/>
            <person name="Mascher T."/>
            <person name="Medema M.H."/>
            <person name="Devos D.P."/>
            <person name="Kaster A.-K."/>
            <person name="Ovreas L."/>
            <person name="Rohde M."/>
            <person name="Galperin M.Y."/>
            <person name="Jogler C."/>
        </authorList>
    </citation>
    <scope>NUCLEOTIDE SEQUENCE [LARGE SCALE GENOMIC DNA]</scope>
    <source>
        <strain evidence="1 2">K22_7</strain>
    </source>
</reference>
<evidence type="ECO:0000313" key="1">
    <source>
        <dbReference type="EMBL" id="QDT06306.1"/>
    </source>
</evidence>
<keyword evidence="2" id="KW-1185">Reference proteome</keyword>